<dbReference type="Pfam" id="PF02518">
    <property type="entry name" value="HATPase_c"/>
    <property type="match status" value="1"/>
</dbReference>
<dbReference type="InterPro" id="IPR003661">
    <property type="entry name" value="HisK_dim/P_dom"/>
</dbReference>
<feature type="transmembrane region" description="Helical" evidence="7">
    <location>
        <begin position="205"/>
        <end position="227"/>
    </location>
</feature>
<keyword evidence="4" id="KW-0808">Transferase</keyword>
<evidence type="ECO:0000313" key="10">
    <source>
        <dbReference type="Proteomes" id="UP000189670"/>
    </source>
</evidence>
<dbReference type="Pfam" id="PF11845">
    <property type="entry name" value="Tll0287-like"/>
    <property type="match status" value="1"/>
</dbReference>
<keyword evidence="7" id="KW-1133">Transmembrane helix</keyword>
<dbReference type="Gene3D" id="3.30.565.10">
    <property type="entry name" value="Histidine kinase-like ATPase, C-terminal domain"/>
    <property type="match status" value="1"/>
</dbReference>
<dbReference type="PROSITE" id="PS50109">
    <property type="entry name" value="HIS_KIN"/>
    <property type="match status" value="1"/>
</dbReference>
<feature type="coiled-coil region" evidence="6">
    <location>
        <begin position="235"/>
        <end position="280"/>
    </location>
</feature>
<dbReference type="Pfam" id="PF00512">
    <property type="entry name" value="HisKA"/>
    <property type="match status" value="1"/>
</dbReference>
<protein>
    <recommendedName>
        <fullName evidence="2">histidine kinase</fullName>
        <ecNumber evidence="2">2.7.13.3</ecNumber>
    </recommendedName>
</protein>
<name>A0A1V1PEY1_9BACT</name>
<evidence type="ECO:0000256" key="1">
    <source>
        <dbReference type="ARBA" id="ARBA00000085"/>
    </source>
</evidence>
<feature type="domain" description="Histidine kinase" evidence="8">
    <location>
        <begin position="287"/>
        <end position="498"/>
    </location>
</feature>
<comment type="catalytic activity">
    <reaction evidence="1">
        <text>ATP + protein L-histidine = ADP + protein N-phospho-L-histidine.</text>
        <dbReference type="EC" id="2.7.13.3"/>
    </reaction>
</comment>
<dbReference type="PANTHER" id="PTHR42878">
    <property type="entry name" value="TWO-COMPONENT HISTIDINE KINASE"/>
    <property type="match status" value="1"/>
</dbReference>
<dbReference type="InterPro" id="IPR036097">
    <property type="entry name" value="HisK_dim/P_sf"/>
</dbReference>
<dbReference type="GO" id="GO:0030295">
    <property type="term" value="F:protein kinase activator activity"/>
    <property type="evidence" value="ECO:0007669"/>
    <property type="project" value="TreeGrafter"/>
</dbReference>
<dbReference type="AlphaFoldDB" id="A0A1V1PEY1"/>
<dbReference type="Proteomes" id="UP000189670">
    <property type="component" value="Unassembled WGS sequence"/>
</dbReference>
<dbReference type="SUPFAM" id="SSF47384">
    <property type="entry name" value="Homodimeric domain of signal transducing histidine kinase"/>
    <property type="match status" value="1"/>
</dbReference>
<accession>A0A1V1PEY1</accession>
<dbReference type="GO" id="GO:0007234">
    <property type="term" value="P:osmosensory signaling via phosphorelay pathway"/>
    <property type="evidence" value="ECO:0007669"/>
    <property type="project" value="TreeGrafter"/>
</dbReference>
<dbReference type="SMART" id="SM00387">
    <property type="entry name" value="HATPase_c"/>
    <property type="match status" value="1"/>
</dbReference>
<keyword evidence="7" id="KW-0812">Transmembrane</keyword>
<organism evidence="9 10">
    <name type="scientific">Candidatus Magnetoglobus multicellularis str. Araruama</name>
    <dbReference type="NCBI Taxonomy" id="890399"/>
    <lineage>
        <taxon>Bacteria</taxon>
        <taxon>Pseudomonadati</taxon>
        <taxon>Thermodesulfobacteriota</taxon>
        <taxon>Desulfobacteria</taxon>
        <taxon>Desulfobacterales</taxon>
        <taxon>Desulfobacteraceae</taxon>
        <taxon>Candidatus Magnetoglobus</taxon>
    </lineage>
</organism>
<evidence type="ECO:0000313" key="9">
    <source>
        <dbReference type="EMBL" id="ETR73338.1"/>
    </source>
</evidence>
<dbReference type="FunFam" id="3.30.565.10:FF:000006">
    <property type="entry name" value="Sensor histidine kinase WalK"/>
    <property type="match status" value="1"/>
</dbReference>
<evidence type="ECO:0000256" key="6">
    <source>
        <dbReference type="SAM" id="Coils"/>
    </source>
</evidence>
<dbReference type="Gene3D" id="1.10.287.130">
    <property type="match status" value="1"/>
</dbReference>
<dbReference type="InterPro" id="IPR021796">
    <property type="entry name" value="Tll0287-like_dom"/>
</dbReference>
<evidence type="ECO:0000256" key="4">
    <source>
        <dbReference type="ARBA" id="ARBA00022679"/>
    </source>
</evidence>
<dbReference type="PRINTS" id="PR00344">
    <property type="entry name" value="BCTRLSENSOR"/>
</dbReference>
<dbReference type="GO" id="GO:0000155">
    <property type="term" value="F:phosphorelay sensor kinase activity"/>
    <property type="evidence" value="ECO:0007669"/>
    <property type="project" value="InterPro"/>
</dbReference>
<dbReference type="InterPro" id="IPR004358">
    <property type="entry name" value="Sig_transdc_His_kin-like_C"/>
</dbReference>
<dbReference type="SMART" id="SM00388">
    <property type="entry name" value="HisKA"/>
    <property type="match status" value="1"/>
</dbReference>
<feature type="transmembrane region" description="Helical" evidence="7">
    <location>
        <begin position="6"/>
        <end position="25"/>
    </location>
</feature>
<reference evidence="10" key="1">
    <citation type="submission" date="2012-11" db="EMBL/GenBank/DDBJ databases">
        <authorList>
            <person name="Lucero-Rivera Y.E."/>
            <person name="Tovar-Ramirez D."/>
        </authorList>
    </citation>
    <scope>NUCLEOTIDE SEQUENCE [LARGE SCALE GENOMIC DNA]</scope>
    <source>
        <strain evidence="10">Araruama</strain>
    </source>
</reference>
<dbReference type="PANTHER" id="PTHR42878:SF15">
    <property type="entry name" value="BACTERIOPHYTOCHROME"/>
    <property type="match status" value="1"/>
</dbReference>
<dbReference type="CDD" id="cd00082">
    <property type="entry name" value="HisKA"/>
    <property type="match status" value="1"/>
</dbReference>
<dbReference type="EC" id="2.7.13.3" evidence="2"/>
<dbReference type="SUPFAM" id="SSF55874">
    <property type="entry name" value="ATPase domain of HSP90 chaperone/DNA topoisomerase II/histidine kinase"/>
    <property type="match status" value="1"/>
</dbReference>
<gene>
    <name evidence="9" type="ORF">OMM_01025</name>
</gene>
<evidence type="ECO:0000256" key="7">
    <source>
        <dbReference type="SAM" id="Phobius"/>
    </source>
</evidence>
<dbReference type="EMBL" id="ATBP01000070">
    <property type="protein sequence ID" value="ETR73338.1"/>
    <property type="molecule type" value="Genomic_DNA"/>
</dbReference>
<proteinExistence type="predicted"/>
<keyword evidence="6" id="KW-0175">Coiled coil</keyword>
<dbReference type="InterPro" id="IPR036890">
    <property type="entry name" value="HATPase_C_sf"/>
</dbReference>
<evidence type="ECO:0000256" key="5">
    <source>
        <dbReference type="ARBA" id="ARBA00022777"/>
    </source>
</evidence>
<dbReference type="InterPro" id="IPR003594">
    <property type="entry name" value="HATPase_dom"/>
</dbReference>
<evidence type="ECO:0000256" key="3">
    <source>
        <dbReference type="ARBA" id="ARBA00022553"/>
    </source>
</evidence>
<dbReference type="InterPro" id="IPR050351">
    <property type="entry name" value="BphY/WalK/GraS-like"/>
</dbReference>
<keyword evidence="7" id="KW-0472">Membrane</keyword>
<keyword evidence="3" id="KW-0597">Phosphoprotein</keyword>
<dbReference type="GO" id="GO:0000156">
    <property type="term" value="F:phosphorelay response regulator activity"/>
    <property type="evidence" value="ECO:0007669"/>
    <property type="project" value="TreeGrafter"/>
</dbReference>
<sequence length="498" mass="56842">MIILSVVVTAGSGVFFYYLASHYVINQAEKNIQNLLLYHRGLHLYIQRIMHPALYKFKDEGEIKDDFYSPELFSSSFMVRNQHMFYNEARAEAGLEQMYYKMAANNPRNPVNKADVLEEEVINMFNKNPGRSSYSDIIEIKGQKYLYLAMPFLKTEKQCLKCHGVREISPIQLQDRYPGQGGFHDWVGNIRAIESIRVPLAQEYYVVYVLSGSLLCGVLFIMLLFIFNRRLTATVAARTQALENENMERQEAESQVRKLNAELERRVEERTAQLNAANKELDAFAYSVSHDLRAPLRGIDGFSLALLEDYGHQFDETGKDYINRVRNGCVRMGSLIDDILKMSRLTRSEIRQEPLDLSIMARKSLEGFMLTDPDRKIEIDIQDNVRGVGDATLIQTVLDNLLGNAWKFTEKKEMANISFGIVSESEPMTYFVADNGAGFNMDYADKLFNAFQRLHSPDEFQGTGIGLASVQRIIHRHGGKIWAQGKEGNGATFYFTLS</sequence>
<comment type="caution">
    <text evidence="9">The sequence shown here is derived from an EMBL/GenBank/DDBJ whole genome shotgun (WGS) entry which is preliminary data.</text>
</comment>
<evidence type="ECO:0000256" key="2">
    <source>
        <dbReference type="ARBA" id="ARBA00012438"/>
    </source>
</evidence>
<evidence type="ECO:0000259" key="8">
    <source>
        <dbReference type="PROSITE" id="PS50109"/>
    </source>
</evidence>
<dbReference type="InterPro" id="IPR005467">
    <property type="entry name" value="His_kinase_dom"/>
</dbReference>
<keyword evidence="5 9" id="KW-0418">Kinase</keyword>
<dbReference type="FunFam" id="1.10.287.130:FF:000070">
    <property type="entry name" value="Histidine kinase sensor protein"/>
    <property type="match status" value="1"/>
</dbReference>